<evidence type="ECO:0000256" key="7">
    <source>
        <dbReference type="ARBA" id="ARBA00023128"/>
    </source>
</evidence>
<dbReference type="AlphaFoldDB" id="A0AAN6GC13"/>
<comment type="similarity">
    <text evidence="2 10">Belongs to the mitochondrial carrier (TC 2.A.29) family.</text>
</comment>
<keyword evidence="6" id="KW-1133">Transmembrane helix</keyword>
<keyword evidence="3 10" id="KW-0813">Transport</keyword>
<reference evidence="12" key="1">
    <citation type="journal article" date="2023" name="PhytoFront">
        <title>Draft Genome Resources of Seven Strains of Tilletia horrida, Causal Agent of Kernel Smut of Rice.</title>
        <authorList>
            <person name="Khanal S."/>
            <person name="Antony Babu S."/>
            <person name="Zhou X.G."/>
        </authorList>
    </citation>
    <scope>NUCLEOTIDE SEQUENCE</scope>
    <source>
        <strain evidence="12">TX3</strain>
    </source>
</reference>
<feature type="compositionally biased region" description="Polar residues" evidence="11">
    <location>
        <begin position="243"/>
        <end position="260"/>
    </location>
</feature>
<dbReference type="GO" id="GO:0031966">
    <property type="term" value="C:mitochondrial membrane"/>
    <property type="evidence" value="ECO:0007669"/>
    <property type="project" value="UniProtKB-SubCell"/>
</dbReference>
<dbReference type="InterPro" id="IPR023395">
    <property type="entry name" value="MCP_dom_sf"/>
</dbReference>
<evidence type="ECO:0000256" key="3">
    <source>
        <dbReference type="ARBA" id="ARBA00022448"/>
    </source>
</evidence>
<dbReference type="Proteomes" id="UP001176521">
    <property type="component" value="Unassembled WGS sequence"/>
</dbReference>
<dbReference type="EMBL" id="JAPDMQ010000148">
    <property type="protein sequence ID" value="KAK0532959.1"/>
    <property type="molecule type" value="Genomic_DNA"/>
</dbReference>
<evidence type="ECO:0008006" key="14">
    <source>
        <dbReference type="Google" id="ProtNLM"/>
    </source>
</evidence>
<sequence>MNASVFGCYSLALRAQMGANTSIDNASLGQIMLAGMASGVMTALITTPIDLLKIRQQNDTRTATSSNTFSVIRNIVLRQGFTGLFRGYGATCIRDLGYGPYFFTYELLNRTLLSFHTSTSLSASDTVADLALGTSSNTSPRLSPIELAISGGLAGMVGWGATFWADVIKTRIQATEATAKREAPSSPPSLAPVPTAENGAISRSVQPAVGTAAAASRSKAPGLGSAETDRLLGGTRSKLGSPLSGSAQQASLSTCPDRSQASSGGFASWLARRSEFVKVSQDLYRTGGYRAFWVGIGPTMLRALPTNAVLFIVYETTKSALIDWGL</sequence>
<feature type="repeat" description="Solcar" evidence="9">
    <location>
        <begin position="26"/>
        <end position="111"/>
    </location>
</feature>
<feature type="region of interest" description="Disordered" evidence="11">
    <location>
        <begin position="212"/>
        <end position="260"/>
    </location>
</feature>
<keyword evidence="8 9" id="KW-0472">Membrane</keyword>
<dbReference type="PANTHER" id="PTHR45624:SF10">
    <property type="entry name" value="SLC (SOLUTE CARRIER) HOMOLOG"/>
    <property type="match status" value="1"/>
</dbReference>
<dbReference type="InterPro" id="IPR050567">
    <property type="entry name" value="Mitochondrial_Carrier"/>
</dbReference>
<evidence type="ECO:0000256" key="6">
    <source>
        <dbReference type="ARBA" id="ARBA00022989"/>
    </source>
</evidence>
<dbReference type="GO" id="GO:0022857">
    <property type="term" value="F:transmembrane transporter activity"/>
    <property type="evidence" value="ECO:0007669"/>
    <property type="project" value="TreeGrafter"/>
</dbReference>
<dbReference type="SUPFAM" id="SSF103506">
    <property type="entry name" value="Mitochondrial carrier"/>
    <property type="match status" value="2"/>
</dbReference>
<dbReference type="Pfam" id="PF00153">
    <property type="entry name" value="Mito_carr"/>
    <property type="match status" value="3"/>
</dbReference>
<dbReference type="PROSITE" id="PS50920">
    <property type="entry name" value="SOLCAR"/>
    <property type="match status" value="2"/>
</dbReference>
<keyword evidence="13" id="KW-1185">Reference proteome</keyword>
<feature type="region of interest" description="Disordered" evidence="11">
    <location>
        <begin position="177"/>
        <end position="196"/>
    </location>
</feature>
<evidence type="ECO:0000256" key="10">
    <source>
        <dbReference type="RuleBase" id="RU000488"/>
    </source>
</evidence>
<evidence type="ECO:0000256" key="5">
    <source>
        <dbReference type="ARBA" id="ARBA00022737"/>
    </source>
</evidence>
<evidence type="ECO:0000256" key="8">
    <source>
        <dbReference type="ARBA" id="ARBA00023136"/>
    </source>
</evidence>
<feature type="repeat" description="Solcar" evidence="9">
    <location>
        <begin position="228"/>
        <end position="320"/>
    </location>
</feature>
<organism evidence="12 13">
    <name type="scientific">Tilletia horrida</name>
    <dbReference type="NCBI Taxonomy" id="155126"/>
    <lineage>
        <taxon>Eukaryota</taxon>
        <taxon>Fungi</taxon>
        <taxon>Dikarya</taxon>
        <taxon>Basidiomycota</taxon>
        <taxon>Ustilaginomycotina</taxon>
        <taxon>Exobasidiomycetes</taxon>
        <taxon>Tilletiales</taxon>
        <taxon>Tilletiaceae</taxon>
        <taxon>Tilletia</taxon>
    </lineage>
</organism>
<comment type="subcellular location">
    <subcellularLocation>
        <location evidence="1">Mitochondrion membrane</location>
        <topology evidence="1">Multi-pass membrane protein</topology>
    </subcellularLocation>
</comment>
<keyword evidence="5" id="KW-0677">Repeat</keyword>
<evidence type="ECO:0000256" key="2">
    <source>
        <dbReference type="ARBA" id="ARBA00006375"/>
    </source>
</evidence>
<gene>
    <name evidence="12" type="ORF">OC842_003138</name>
</gene>
<evidence type="ECO:0000256" key="9">
    <source>
        <dbReference type="PROSITE-ProRule" id="PRU00282"/>
    </source>
</evidence>
<comment type="caution">
    <text evidence="12">The sequence shown here is derived from an EMBL/GenBank/DDBJ whole genome shotgun (WGS) entry which is preliminary data.</text>
</comment>
<keyword evidence="4 9" id="KW-0812">Transmembrane</keyword>
<evidence type="ECO:0000313" key="12">
    <source>
        <dbReference type="EMBL" id="KAK0532959.1"/>
    </source>
</evidence>
<evidence type="ECO:0000256" key="1">
    <source>
        <dbReference type="ARBA" id="ARBA00004225"/>
    </source>
</evidence>
<dbReference type="InterPro" id="IPR018108">
    <property type="entry name" value="MCP_transmembrane"/>
</dbReference>
<evidence type="ECO:0000313" key="13">
    <source>
        <dbReference type="Proteomes" id="UP001176521"/>
    </source>
</evidence>
<dbReference type="Gene3D" id="1.50.40.10">
    <property type="entry name" value="Mitochondrial carrier domain"/>
    <property type="match status" value="1"/>
</dbReference>
<evidence type="ECO:0000256" key="4">
    <source>
        <dbReference type="ARBA" id="ARBA00022692"/>
    </source>
</evidence>
<accession>A0AAN6GC13</accession>
<evidence type="ECO:0000256" key="11">
    <source>
        <dbReference type="SAM" id="MobiDB-lite"/>
    </source>
</evidence>
<protein>
    <recommendedName>
        <fullName evidence="14">Mitochondrial carrier</fullName>
    </recommendedName>
</protein>
<dbReference type="PANTHER" id="PTHR45624">
    <property type="entry name" value="MITOCHONDRIAL BASIC AMINO ACIDS TRANSPORTER-RELATED"/>
    <property type="match status" value="1"/>
</dbReference>
<name>A0AAN6GC13_9BASI</name>
<proteinExistence type="inferred from homology"/>
<keyword evidence="7" id="KW-0496">Mitochondrion</keyword>